<dbReference type="InterPro" id="IPR008173">
    <property type="entry name" value="Adenylyl_cyclase_CyaB"/>
</dbReference>
<organism evidence="2 3">
    <name type="scientific">Candidatus Adlerbacteria bacterium RIFCSPLOWO2_01_FULL_54_21b</name>
    <dbReference type="NCBI Taxonomy" id="1797245"/>
    <lineage>
        <taxon>Bacteria</taxon>
        <taxon>Candidatus Adleribacteriota</taxon>
    </lineage>
</organism>
<dbReference type="CDD" id="cd07890">
    <property type="entry name" value="CYTH-like_AC_IV-like"/>
    <property type="match status" value="1"/>
</dbReference>
<evidence type="ECO:0000313" key="2">
    <source>
        <dbReference type="EMBL" id="OGC86268.1"/>
    </source>
</evidence>
<dbReference type="PANTHER" id="PTHR21028">
    <property type="entry name" value="SI:CH211-156B7.4"/>
    <property type="match status" value="1"/>
</dbReference>
<dbReference type="Proteomes" id="UP000178585">
    <property type="component" value="Unassembled WGS sequence"/>
</dbReference>
<reference evidence="2 3" key="1">
    <citation type="journal article" date="2016" name="Nat. Commun.">
        <title>Thousands of microbial genomes shed light on interconnected biogeochemical processes in an aquifer system.</title>
        <authorList>
            <person name="Anantharaman K."/>
            <person name="Brown C.T."/>
            <person name="Hug L.A."/>
            <person name="Sharon I."/>
            <person name="Castelle C.J."/>
            <person name="Probst A.J."/>
            <person name="Thomas B.C."/>
            <person name="Singh A."/>
            <person name="Wilkins M.J."/>
            <person name="Karaoz U."/>
            <person name="Brodie E.L."/>
            <person name="Williams K.H."/>
            <person name="Hubbard S.S."/>
            <person name="Banfield J.F."/>
        </authorList>
    </citation>
    <scope>NUCLEOTIDE SEQUENCE [LARGE SCALE GENOMIC DNA]</scope>
</reference>
<dbReference type="InterPro" id="IPR023577">
    <property type="entry name" value="CYTH_domain"/>
</dbReference>
<dbReference type="STRING" id="1797245.A2949_03075"/>
<dbReference type="PROSITE" id="PS51707">
    <property type="entry name" value="CYTH"/>
    <property type="match status" value="1"/>
</dbReference>
<feature type="domain" description="CYTH" evidence="1">
    <location>
        <begin position="2"/>
        <end position="171"/>
    </location>
</feature>
<evidence type="ECO:0000259" key="1">
    <source>
        <dbReference type="PROSITE" id="PS51707"/>
    </source>
</evidence>
<comment type="caution">
    <text evidence="2">The sequence shown here is derived from an EMBL/GenBank/DDBJ whole genome shotgun (WGS) entry which is preliminary data.</text>
</comment>
<dbReference type="AlphaFoldDB" id="A0A1F4XXF3"/>
<dbReference type="Pfam" id="PF01928">
    <property type="entry name" value="CYTH"/>
    <property type="match status" value="1"/>
</dbReference>
<dbReference type="PANTHER" id="PTHR21028:SF2">
    <property type="entry name" value="CYTH DOMAIN-CONTAINING PROTEIN"/>
    <property type="match status" value="1"/>
</dbReference>
<evidence type="ECO:0000313" key="3">
    <source>
        <dbReference type="Proteomes" id="UP000178585"/>
    </source>
</evidence>
<proteinExistence type="predicted"/>
<protein>
    <recommendedName>
        <fullName evidence="1">CYTH domain-containing protein</fullName>
    </recommendedName>
</protein>
<dbReference type="EMBL" id="MEWZ01000027">
    <property type="protein sequence ID" value="OGC86268.1"/>
    <property type="molecule type" value="Genomic_DNA"/>
</dbReference>
<name>A0A1F4XXF3_9BACT</name>
<dbReference type="InterPro" id="IPR033469">
    <property type="entry name" value="CYTH-like_dom_sf"/>
</dbReference>
<dbReference type="SUPFAM" id="SSF55154">
    <property type="entry name" value="CYTH-like phosphatases"/>
    <property type="match status" value="1"/>
</dbReference>
<gene>
    <name evidence="2" type="ORF">A2949_03075</name>
</gene>
<accession>A0A1F4XXF3</accession>
<sequence>MKTEVEAKFLDIDPATVRSHLAQYGATLVYPEVVARQKVFDYPDFKLDQQASWLRLREENGEVTLTLKRWEKEGVEGMKEATLKVGSFDAAEQMLLAIGMTVKSTQVKKRELWKFGDTELMIDTWPWIPTFLEIEGPTEDDVKGVAKLLGMDWDKAMFGGVARIYAKYFTIEHEEIDRCPNIEFSDTPEWLEKKRLTLV</sequence>
<dbReference type="Gene3D" id="2.40.320.10">
    <property type="entry name" value="Hypothetical Protein Pfu-838710-001"/>
    <property type="match status" value="1"/>
</dbReference>